<organism evidence="1 2">
    <name type="scientific">Necator americanus</name>
    <name type="common">Human hookworm</name>
    <dbReference type="NCBI Taxonomy" id="51031"/>
    <lineage>
        <taxon>Eukaryota</taxon>
        <taxon>Metazoa</taxon>
        <taxon>Ecdysozoa</taxon>
        <taxon>Nematoda</taxon>
        <taxon>Chromadorea</taxon>
        <taxon>Rhabditida</taxon>
        <taxon>Rhabditina</taxon>
        <taxon>Rhabditomorpha</taxon>
        <taxon>Strongyloidea</taxon>
        <taxon>Ancylostomatidae</taxon>
        <taxon>Bunostominae</taxon>
        <taxon>Necator</taxon>
    </lineage>
</organism>
<dbReference type="Proteomes" id="UP001303046">
    <property type="component" value="Unassembled WGS sequence"/>
</dbReference>
<proteinExistence type="predicted"/>
<evidence type="ECO:0000313" key="2">
    <source>
        <dbReference type="Proteomes" id="UP001303046"/>
    </source>
</evidence>
<gene>
    <name evidence="1" type="primary">Necator_chrII.g6762</name>
    <name evidence="1" type="ORF">RB195_018969</name>
</gene>
<comment type="caution">
    <text evidence="1">The sequence shown here is derived from an EMBL/GenBank/DDBJ whole genome shotgun (WGS) entry which is preliminary data.</text>
</comment>
<keyword evidence="2" id="KW-1185">Reference proteome</keyword>
<accession>A0ABR1CDT5</accession>
<sequence length="147" mass="16440">MVWPPLRGDKISCCSGYFRLWIKVKRSLHMEAVLDIVLIKVSTGPDVHAILGCAERIKFHVIGQQKRKNRRSDARRMNDGTLAVVREKVPTRNTGGVGFVIVAACWFYPLVVHPADSHGLLSCNSLLLLSGSEIHKHHKLLPIKINS</sequence>
<evidence type="ECO:0000313" key="1">
    <source>
        <dbReference type="EMBL" id="KAK6736010.1"/>
    </source>
</evidence>
<name>A0ABR1CDT5_NECAM</name>
<reference evidence="1 2" key="1">
    <citation type="submission" date="2023-08" db="EMBL/GenBank/DDBJ databases">
        <title>A Necator americanus chromosomal reference genome.</title>
        <authorList>
            <person name="Ilik V."/>
            <person name="Petrzelkova K.J."/>
            <person name="Pardy F."/>
            <person name="Fuh T."/>
            <person name="Niatou-Singa F.S."/>
            <person name="Gouil Q."/>
            <person name="Baker L."/>
            <person name="Ritchie M.E."/>
            <person name="Jex A.R."/>
            <person name="Gazzola D."/>
            <person name="Li H."/>
            <person name="Toshio Fujiwara R."/>
            <person name="Zhan B."/>
            <person name="Aroian R.V."/>
            <person name="Pafco B."/>
            <person name="Schwarz E.M."/>
        </authorList>
    </citation>
    <scope>NUCLEOTIDE SEQUENCE [LARGE SCALE GENOMIC DNA]</scope>
    <source>
        <strain evidence="1 2">Aroian</strain>
        <tissue evidence="1">Whole animal</tissue>
    </source>
</reference>
<protein>
    <submittedName>
        <fullName evidence="1">Uncharacterized protein</fullName>
    </submittedName>
</protein>
<dbReference type="EMBL" id="JAVFWL010000002">
    <property type="protein sequence ID" value="KAK6736010.1"/>
    <property type="molecule type" value="Genomic_DNA"/>
</dbReference>